<protein>
    <submittedName>
        <fullName evidence="2">Uncharacterized protein</fullName>
    </submittedName>
</protein>
<dbReference type="Proteomes" id="UP001161390">
    <property type="component" value="Unassembled WGS sequence"/>
</dbReference>
<dbReference type="Pfam" id="PF20420">
    <property type="entry name" value="DUF6702"/>
    <property type="match status" value="1"/>
</dbReference>
<dbReference type="EMBL" id="BSNJ01000002">
    <property type="protein sequence ID" value="GLQ20330.1"/>
    <property type="molecule type" value="Genomic_DNA"/>
</dbReference>
<reference evidence="2" key="1">
    <citation type="journal article" date="2014" name="Int. J. Syst. Evol. Microbiol.">
        <title>Complete genome of a new Firmicutes species belonging to the dominant human colonic microbiota ('Ruminococcus bicirculans') reveals two chromosomes and a selective capacity to utilize plant glucans.</title>
        <authorList>
            <consortium name="NISC Comparative Sequencing Program"/>
            <person name="Wegmann U."/>
            <person name="Louis P."/>
            <person name="Goesmann A."/>
            <person name="Henrissat B."/>
            <person name="Duncan S.H."/>
            <person name="Flint H.J."/>
        </authorList>
    </citation>
    <scope>NUCLEOTIDE SEQUENCE</scope>
    <source>
        <strain evidence="2">NBRC 108216</strain>
    </source>
</reference>
<organism evidence="2 3">
    <name type="scientific">Algimonas porphyrae</name>
    <dbReference type="NCBI Taxonomy" id="1128113"/>
    <lineage>
        <taxon>Bacteria</taxon>
        <taxon>Pseudomonadati</taxon>
        <taxon>Pseudomonadota</taxon>
        <taxon>Alphaproteobacteria</taxon>
        <taxon>Maricaulales</taxon>
        <taxon>Robiginitomaculaceae</taxon>
        <taxon>Algimonas</taxon>
    </lineage>
</organism>
<name>A0ABQ5V111_9PROT</name>
<evidence type="ECO:0000313" key="3">
    <source>
        <dbReference type="Proteomes" id="UP001161390"/>
    </source>
</evidence>
<dbReference type="RefSeq" id="WP_284370800.1">
    <property type="nucleotide sequence ID" value="NZ_BSNJ01000002.1"/>
</dbReference>
<gene>
    <name evidence="2" type="ORF">GCM10007854_12850</name>
</gene>
<accession>A0ABQ5V111</accession>
<evidence type="ECO:0000256" key="1">
    <source>
        <dbReference type="SAM" id="SignalP"/>
    </source>
</evidence>
<sequence>MIQAYLALALAGSYTVPAFAHRLARTETEIRIEANGQLSIIHVYHLQDAQNALYKAGLIERPDLMSLQSRAKLALYTESSFALLENGQPVSLTLIGAEVQGDSIYVYQEGTTTADALSVDARMLRGLIKGQSNSVNIIRNNRTVTLDFRGDDGPKPVA</sequence>
<feature type="chain" id="PRO_5047205562" evidence="1">
    <location>
        <begin position="21"/>
        <end position="158"/>
    </location>
</feature>
<comment type="caution">
    <text evidence="2">The sequence shown here is derived from an EMBL/GenBank/DDBJ whole genome shotgun (WGS) entry which is preliminary data.</text>
</comment>
<dbReference type="InterPro" id="IPR046525">
    <property type="entry name" value="DUF6702"/>
</dbReference>
<keyword evidence="3" id="KW-1185">Reference proteome</keyword>
<reference evidence="2" key="2">
    <citation type="submission" date="2023-01" db="EMBL/GenBank/DDBJ databases">
        <title>Draft genome sequence of Algimonas porphyrae strain NBRC 108216.</title>
        <authorList>
            <person name="Sun Q."/>
            <person name="Mori K."/>
        </authorList>
    </citation>
    <scope>NUCLEOTIDE SEQUENCE</scope>
    <source>
        <strain evidence="2">NBRC 108216</strain>
    </source>
</reference>
<proteinExistence type="predicted"/>
<evidence type="ECO:0000313" key="2">
    <source>
        <dbReference type="EMBL" id="GLQ20330.1"/>
    </source>
</evidence>
<feature type="signal peptide" evidence="1">
    <location>
        <begin position="1"/>
        <end position="20"/>
    </location>
</feature>
<keyword evidence="1" id="KW-0732">Signal</keyword>